<feature type="transmembrane region" description="Helical" evidence="1">
    <location>
        <begin position="52"/>
        <end position="69"/>
    </location>
</feature>
<evidence type="ECO:0000313" key="3">
    <source>
        <dbReference type="EMBL" id="CAD0004619.1"/>
    </source>
</evidence>
<proteinExistence type="predicted"/>
<feature type="transmembrane region" description="Helical" evidence="1">
    <location>
        <begin position="12"/>
        <end position="32"/>
    </location>
</feature>
<keyword evidence="1" id="KW-1133">Transmembrane helix</keyword>
<dbReference type="PANTHER" id="PTHR23028:SF53">
    <property type="entry name" value="ACYL_TRANSF_3 DOMAIN-CONTAINING PROTEIN"/>
    <property type="match status" value="1"/>
</dbReference>
<feature type="transmembrane region" description="Helical" evidence="1">
    <location>
        <begin position="173"/>
        <end position="193"/>
    </location>
</feature>
<gene>
    <name evidence="3" type="ORF">FLAT13_02381</name>
</gene>
<comment type="caution">
    <text evidence="3">The sequence shown here is derived from an EMBL/GenBank/DDBJ whole genome shotgun (WGS) entry which is preliminary data.</text>
</comment>
<keyword evidence="4" id="KW-1185">Reference proteome</keyword>
<protein>
    <recommendedName>
        <fullName evidence="2">Acyltransferase 3 domain-containing protein</fullName>
    </recommendedName>
</protein>
<feature type="domain" description="Acyltransferase 3" evidence="2">
    <location>
        <begin position="10"/>
        <end position="314"/>
    </location>
</feature>
<name>A0A6V6YZ87_9FLAO</name>
<keyword evidence="1" id="KW-0812">Transmembrane</keyword>
<dbReference type="EMBL" id="CAIJDP010000068">
    <property type="protein sequence ID" value="CAD0004619.1"/>
    <property type="molecule type" value="Genomic_DNA"/>
</dbReference>
<accession>A0A6V6YZ87</accession>
<dbReference type="GO" id="GO:0016020">
    <property type="term" value="C:membrane"/>
    <property type="evidence" value="ECO:0007669"/>
    <property type="project" value="TreeGrafter"/>
</dbReference>
<dbReference type="AlphaFoldDB" id="A0A6V6YZ87"/>
<reference evidence="3 4" key="1">
    <citation type="submission" date="2020-06" db="EMBL/GenBank/DDBJ databases">
        <authorList>
            <person name="Criscuolo A."/>
        </authorList>
    </citation>
    <scope>NUCLEOTIDE SEQUENCE [LARGE SCALE GENOMIC DNA]</scope>
    <source>
        <strain evidence="4">CIP 111411</strain>
    </source>
</reference>
<feature type="transmembrane region" description="Helical" evidence="1">
    <location>
        <begin position="265"/>
        <end position="285"/>
    </location>
</feature>
<evidence type="ECO:0000313" key="4">
    <source>
        <dbReference type="Proteomes" id="UP000530060"/>
    </source>
</evidence>
<dbReference type="RefSeq" id="WP_379780637.1">
    <property type="nucleotide sequence ID" value="NZ_CAIJDP010000068.1"/>
</dbReference>
<feature type="transmembrane region" description="Helical" evidence="1">
    <location>
        <begin position="297"/>
        <end position="317"/>
    </location>
</feature>
<sequence length="338" mass="39498">MWFGCDTIRLIGSLGVVLFFVLSGFLITYLLFIEKKITDTIDVKKFYIRRVLRIWPLYFFLIIISAFVLPEIDFFTIPVAGKEIVSQNFIFKIVLYVVFLPNLALTLLGGIPYATQAWSVGAEEQFYLIWPLLNKYIKNKWLLMFGIIVGYLIVKFAIKLNRINPLMNEIDQFWESISIDCMAIGGVFALILFENNKITYYLRELLFAKTIQYFSLFCILFFITIGLFVPFFQKEFYSVFFGIIIINFAANKDRIFSMENALTNFLGRISYGLYMYHLIAITIAIKISKNFNYSNYIIYPVTILFTIVFATISYYFFEVKFINKKKKYSPVLSGDNAK</sequence>
<feature type="transmembrane region" description="Helical" evidence="1">
    <location>
        <begin position="141"/>
        <end position="158"/>
    </location>
</feature>
<keyword evidence="1" id="KW-0472">Membrane</keyword>
<dbReference type="InterPro" id="IPR002656">
    <property type="entry name" value="Acyl_transf_3_dom"/>
</dbReference>
<organism evidence="3 4">
    <name type="scientific">Flavobacterium salmonis</name>
    <dbReference type="NCBI Taxonomy" id="2654844"/>
    <lineage>
        <taxon>Bacteria</taxon>
        <taxon>Pseudomonadati</taxon>
        <taxon>Bacteroidota</taxon>
        <taxon>Flavobacteriia</taxon>
        <taxon>Flavobacteriales</taxon>
        <taxon>Flavobacteriaceae</taxon>
        <taxon>Flavobacterium</taxon>
    </lineage>
</organism>
<dbReference type="GO" id="GO:0016747">
    <property type="term" value="F:acyltransferase activity, transferring groups other than amino-acyl groups"/>
    <property type="evidence" value="ECO:0007669"/>
    <property type="project" value="InterPro"/>
</dbReference>
<feature type="transmembrane region" description="Helical" evidence="1">
    <location>
        <begin position="213"/>
        <end position="230"/>
    </location>
</feature>
<dbReference type="PANTHER" id="PTHR23028">
    <property type="entry name" value="ACETYLTRANSFERASE"/>
    <property type="match status" value="1"/>
</dbReference>
<dbReference type="Proteomes" id="UP000530060">
    <property type="component" value="Unassembled WGS sequence"/>
</dbReference>
<dbReference type="GO" id="GO:0000271">
    <property type="term" value="P:polysaccharide biosynthetic process"/>
    <property type="evidence" value="ECO:0007669"/>
    <property type="project" value="TreeGrafter"/>
</dbReference>
<dbReference type="InterPro" id="IPR050879">
    <property type="entry name" value="Acyltransferase_3"/>
</dbReference>
<feature type="transmembrane region" description="Helical" evidence="1">
    <location>
        <begin position="236"/>
        <end position="253"/>
    </location>
</feature>
<evidence type="ECO:0000259" key="2">
    <source>
        <dbReference type="Pfam" id="PF01757"/>
    </source>
</evidence>
<evidence type="ECO:0000256" key="1">
    <source>
        <dbReference type="SAM" id="Phobius"/>
    </source>
</evidence>
<feature type="transmembrane region" description="Helical" evidence="1">
    <location>
        <begin position="89"/>
        <end position="108"/>
    </location>
</feature>
<dbReference type="Pfam" id="PF01757">
    <property type="entry name" value="Acyl_transf_3"/>
    <property type="match status" value="1"/>
</dbReference>